<keyword evidence="1" id="KW-1133">Transmembrane helix</keyword>
<name>A0A4P6WV68_HYDPS</name>
<reference evidence="3 4" key="1">
    <citation type="submission" date="2019-03" db="EMBL/GenBank/DDBJ databases">
        <authorList>
            <person name="Sebastian G."/>
            <person name="Baumann P."/>
            <person name="Ruckert C."/>
            <person name="Kalinowski J."/>
            <person name="Nebel B."/>
            <person name="Takors R."/>
            <person name="Blombach B."/>
        </authorList>
    </citation>
    <scope>NUCLEOTIDE SEQUENCE [LARGE SCALE GENOMIC DNA]</scope>
    <source>
        <strain evidence="3 4">DSM 1084</strain>
    </source>
</reference>
<protein>
    <submittedName>
        <fullName evidence="3">HAMP domain protein</fullName>
    </submittedName>
</protein>
<dbReference type="InterPro" id="IPR003660">
    <property type="entry name" value="HAMP_dom"/>
</dbReference>
<gene>
    <name evidence="3" type="ORF">HPF_01770</name>
</gene>
<accession>A0A4P6WV68</accession>
<dbReference type="CDD" id="cd06225">
    <property type="entry name" value="HAMP"/>
    <property type="match status" value="1"/>
</dbReference>
<evidence type="ECO:0000256" key="1">
    <source>
        <dbReference type="SAM" id="Phobius"/>
    </source>
</evidence>
<dbReference type="GO" id="GO:0016020">
    <property type="term" value="C:membrane"/>
    <property type="evidence" value="ECO:0007669"/>
    <property type="project" value="InterPro"/>
</dbReference>
<dbReference type="Proteomes" id="UP000293912">
    <property type="component" value="Chromosome"/>
</dbReference>
<dbReference type="SUPFAM" id="SSF158472">
    <property type="entry name" value="HAMP domain-like"/>
    <property type="match status" value="1"/>
</dbReference>
<evidence type="ECO:0000313" key="4">
    <source>
        <dbReference type="Proteomes" id="UP000293912"/>
    </source>
</evidence>
<keyword evidence="1" id="KW-0812">Transmembrane</keyword>
<dbReference type="KEGG" id="hpse:HPF_01770"/>
<organism evidence="3 4">
    <name type="scientific">Hydrogenophaga pseudoflava</name>
    <name type="common">Pseudomonas carboxydoflava</name>
    <dbReference type="NCBI Taxonomy" id="47421"/>
    <lineage>
        <taxon>Bacteria</taxon>
        <taxon>Pseudomonadati</taxon>
        <taxon>Pseudomonadota</taxon>
        <taxon>Betaproteobacteria</taxon>
        <taxon>Burkholderiales</taxon>
        <taxon>Comamonadaceae</taxon>
        <taxon>Hydrogenophaga</taxon>
    </lineage>
</organism>
<feature type="transmembrane region" description="Helical" evidence="1">
    <location>
        <begin position="12"/>
        <end position="33"/>
    </location>
</feature>
<feature type="transmembrane region" description="Helical" evidence="1">
    <location>
        <begin position="171"/>
        <end position="189"/>
    </location>
</feature>
<dbReference type="PROSITE" id="PS50885">
    <property type="entry name" value="HAMP"/>
    <property type="match status" value="1"/>
</dbReference>
<keyword evidence="1" id="KW-0472">Membrane</keyword>
<dbReference type="AlphaFoldDB" id="A0A4P6WV68"/>
<dbReference type="EMBL" id="CP037867">
    <property type="protein sequence ID" value="QBM26389.1"/>
    <property type="molecule type" value="Genomic_DNA"/>
</dbReference>
<sequence length="248" mass="26796">MFNDISLRQKFLWALMAAGLVIITSGMSIRLLSKAAQFHHLERDHLAVVTQASSALAMVLDGGKSSKSIPKTELLDNVRKGRQLAAQAVSELFPIEKKAFELIGFGDILRQPQAVIGLATRIENIASAIPGQHLTPELAAVVAQDLALMRSASDRFGPLVAEATRFIRSTALLLTFVPLGFLVAFLLLVRTSTLRPMEHAMSAAKRMAEGDLSAGHLSHSGNEFGQLLRAMDMTRSKLADLRSARSGA</sequence>
<evidence type="ECO:0000259" key="2">
    <source>
        <dbReference type="PROSITE" id="PS50885"/>
    </source>
</evidence>
<dbReference type="Gene3D" id="6.10.340.10">
    <property type="match status" value="1"/>
</dbReference>
<proteinExistence type="predicted"/>
<dbReference type="GO" id="GO:0007165">
    <property type="term" value="P:signal transduction"/>
    <property type="evidence" value="ECO:0007669"/>
    <property type="project" value="InterPro"/>
</dbReference>
<evidence type="ECO:0000313" key="3">
    <source>
        <dbReference type="EMBL" id="QBM26389.1"/>
    </source>
</evidence>
<feature type="domain" description="HAMP" evidence="2">
    <location>
        <begin position="191"/>
        <end position="243"/>
    </location>
</feature>
<keyword evidence="4" id="KW-1185">Reference proteome</keyword>